<dbReference type="Proteomes" id="UP001345219">
    <property type="component" value="Chromosome 13"/>
</dbReference>
<dbReference type="EMBL" id="JAXIOK010000001">
    <property type="protein sequence ID" value="KAK4780876.1"/>
    <property type="molecule type" value="Genomic_DNA"/>
</dbReference>
<proteinExistence type="predicted"/>
<dbReference type="AlphaFoldDB" id="A0AAN7LHT6"/>
<protein>
    <submittedName>
        <fullName evidence="1">Uncharacterized protein</fullName>
    </submittedName>
</protein>
<reference evidence="1 2" key="1">
    <citation type="journal article" date="2023" name="Hortic Res">
        <title>Pangenome of water caltrop reveals structural variations and asymmetric subgenome divergence after allopolyploidization.</title>
        <authorList>
            <person name="Zhang X."/>
            <person name="Chen Y."/>
            <person name="Wang L."/>
            <person name="Yuan Y."/>
            <person name="Fang M."/>
            <person name="Shi L."/>
            <person name="Lu R."/>
            <person name="Comes H.P."/>
            <person name="Ma Y."/>
            <person name="Chen Y."/>
            <person name="Huang G."/>
            <person name="Zhou Y."/>
            <person name="Zheng Z."/>
            <person name="Qiu Y."/>
        </authorList>
    </citation>
    <scope>NUCLEOTIDE SEQUENCE [LARGE SCALE GENOMIC DNA]</scope>
    <source>
        <tissue evidence="1">Roots</tissue>
    </source>
</reference>
<evidence type="ECO:0000313" key="2">
    <source>
        <dbReference type="Proteomes" id="UP001345219"/>
    </source>
</evidence>
<gene>
    <name evidence="1" type="ORF">SAY87_016982</name>
</gene>
<organism evidence="1 2">
    <name type="scientific">Trapa incisa</name>
    <dbReference type="NCBI Taxonomy" id="236973"/>
    <lineage>
        <taxon>Eukaryota</taxon>
        <taxon>Viridiplantae</taxon>
        <taxon>Streptophyta</taxon>
        <taxon>Embryophyta</taxon>
        <taxon>Tracheophyta</taxon>
        <taxon>Spermatophyta</taxon>
        <taxon>Magnoliopsida</taxon>
        <taxon>eudicotyledons</taxon>
        <taxon>Gunneridae</taxon>
        <taxon>Pentapetalae</taxon>
        <taxon>rosids</taxon>
        <taxon>malvids</taxon>
        <taxon>Myrtales</taxon>
        <taxon>Lythraceae</taxon>
        <taxon>Trapa</taxon>
    </lineage>
</organism>
<accession>A0AAN7LHT6</accession>
<comment type="caution">
    <text evidence="1">The sequence shown here is derived from an EMBL/GenBank/DDBJ whole genome shotgun (WGS) entry which is preliminary data.</text>
</comment>
<keyword evidence="2" id="KW-1185">Reference proteome</keyword>
<evidence type="ECO:0000313" key="1">
    <source>
        <dbReference type="EMBL" id="KAK4780876.1"/>
    </source>
</evidence>
<sequence length="172" mass="16916">MHPPRASSIAKVNATRFFTCDLRPRRYPVIASLCRNRRGDYQMRGIVIDMVHAKVCNFVIPNRVRVLELYPLQPALLLLVMEGFSEGRVPGLVHDGDGASTGVGAGICGGSAGAGAEADGAVSGDGDGASLAGVGAGVGFSGASAGGVCAGAGAGCEGAAMGGLGSGNGGGI</sequence>
<name>A0AAN7LHT6_9MYRT</name>